<evidence type="ECO:0000256" key="1">
    <source>
        <dbReference type="SAM" id="MobiDB-lite"/>
    </source>
</evidence>
<proteinExistence type="predicted"/>
<name>A0AAD7MXJ2_9AGAR</name>
<feature type="compositionally biased region" description="Low complexity" evidence="1">
    <location>
        <begin position="87"/>
        <end position="101"/>
    </location>
</feature>
<sequence length="372" mass="41608">MSVGWQWSAKSEDMYQSSRFVSAVGAQHMSPHYGEKQGIRLRGRDHHPSTNTGDDGEWVQTSGSGEGAHLHESVRWSALAEREAVPGSAGAAHTHAHSSTGKNDAPGRERKEYARRKYAPLKNDGRKVNPYYLELVNSTETCRKGWNDEGDARHPEDGQERSSEWYRGLPPLAERTASPTAHSDARERHKAPPAWLQHPGPDMYTNAEWGAGMIGPDPPRRPRRRITQSAHRGRDSGRRHGLVVGLVVAGSYQHPRSMKMRRRDADGAPRPTRTLIAPWDERGEERTKKNRRGRSSPAVPGDAARKPGKERKGATKPTLKWYSRRRGDGSGCRREVLETGIQLRLRPVYALSQYPAMIAGREDEGAYTKRTS</sequence>
<feature type="compositionally biased region" description="Basic and acidic residues" evidence="1">
    <location>
        <begin position="143"/>
        <end position="164"/>
    </location>
</feature>
<keyword evidence="3" id="KW-1185">Reference proteome</keyword>
<protein>
    <submittedName>
        <fullName evidence="2">Uncharacterized protein</fullName>
    </submittedName>
</protein>
<dbReference type="Proteomes" id="UP001215598">
    <property type="component" value="Unassembled WGS sequence"/>
</dbReference>
<gene>
    <name evidence="2" type="ORF">B0H16DRAFT_1762714</name>
</gene>
<comment type="caution">
    <text evidence="2">The sequence shown here is derived from an EMBL/GenBank/DDBJ whole genome shotgun (WGS) entry which is preliminary data.</text>
</comment>
<accession>A0AAD7MXJ2</accession>
<dbReference type="EMBL" id="JARKIB010000117">
    <property type="protein sequence ID" value="KAJ7737372.1"/>
    <property type="molecule type" value="Genomic_DNA"/>
</dbReference>
<evidence type="ECO:0000313" key="3">
    <source>
        <dbReference type="Proteomes" id="UP001215598"/>
    </source>
</evidence>
<dbReference type="AlphaFoldDB" id="A0AAD7MXJ2"/>
<evidence type="ECO:0000313" key="2">
    <source>
        <dbReference type="EMBL" id="KAJ7737372.1"/>
    </source>
</evidence>
<feature type="compositionally biased region" description="Polar residues" evidence="1">
    <location>
        <begin position="49"/>
        <end position="63"/>
    </location>
</feature>
<feature type="compositionally biased region" description="Basic and acidic residues" evidence="1">
    <location>
        <begin position="303"/>
        <end position="313"/>
    </location>
</feature>
<feature type="region of interest" description="Disordered" evidence="1">
    <location>
        <begin position="143"/>
        <end position="242"/>
    </location>
</feature>
<feature type="region of interest" description="Disordered" evidence="1">
    <location>
        <begin position="33"/>
        <end position="110"/>
    </location>
</feature>
<reference evidence="2" key="1">
    <citation type="submission" date="2023-03" db="EMBL/GenBank/DDBJ databases">
        <title>Massive genome expansion in bonnet fungi (Mycena s.s.) driven by repeated elements and novel gene families across ecological guilds.</title>
        <authorList>
            <consortium name="Lawrence Berkeley National Laboratory"/>
            <person name="Harder C.B."/>
            <person name="Miyauchi S."/>
            <person name="Viragh M."/>
            <person name="Kuo A."/>
            <person name="Thoen E."/>
            <person name="Andreopoulos B."/>
            <person name="Lu D."/>
            <person name="Skrede I."/>
            <person name="Drula E."/>
            <person name="Henrissat B."/>
            <person name="Morin E."/>
            <person name="Kohler A."/>
            <person name="Barry K."/>
            <person name="LaButti K."/>
            <person name="Morin E."/>
            <person name="Salamov A."/>
            <person name="Lipzen A."/>
            <person name="Mereny Z."/>
            <person name="Hegedus B."/>
            <person name="Baldrian P."/>
            <person name="Stursova M."/>
            <person name="Weitz H."/>
            <person name="Taylor A."/>
            <person name="Grigoriev I.V."/>
            <person name="Nagy L.G."/>
            <person name="Martin F."/>
            <person name="Kauserud H."/>
        </authorList>
    </citation>
    <scope>NUCLEOTIDE SEQUENCE</scope>
    <source>
        <strain evidence="2">CBHHK182m</strain>
    </source>
</reference>
<organism evidence="2 3">
    <name type="scientific">Mycena metata</name>
    <dbReference type="NCBI Taxonomy" id="1033252"/>
    <lineage>
        <taxon>Eukaryota</taxon>
        <taxon>Fungi</taxon>
        <taxon>Dikarya</taxon>
        <taxon>Basidiomycota</taxon>
        <taxon>Agaricomycotina</taxon>
        <taxon>Agaricomycetes</taxon>
        <taxon>Agaricomycetidae</taxon>
        <taxon>Agaricales</taxon>
        <taxon>Marasmiineae</taxon>
        <taxon>Mycenaceae</taxon>
        <taxon>Mycena</taxon>
    </lineage>
</organism>
<feature type="region of interest" description="Disordered" evidence="1">
    <location>
        <begin position="254"/>
        <end position="331"/>
    </location>
</feature>
<feature type="compositionally biased region" description="Basic and acidic residues" evidence="1">
    <location>
        <begin position="68"/>
        <end position="84"/>
    </location>
</feature>